<reference evidence="3" key="1">
    <citation type="journal article" date="2021" name="PeerJ">
        <title>Extensive microbial diversity within the chicken gut microbiome revealed by metagenomics and culture.</title>
        <authorList>
            <person name="Gilroy R."/>
            <person name="Ravi A."/>
            <person name="Getino M."/>
            <person name="Pursley I."/>
            <person name="Horton D.L."/>
            <person name="Alikhan N.F."/>
            <person name="Baker D."/>
            <person name="Gharbi K."/>
            <person name="Hall N."/>
            <person name="Watson M."/>
            <person name="Adriaenssens E.M."/>
            <person name="Foster-Nyarko E."/>
            <person name="Jarju S."/>
            <person name="Secka A."/>
            <person name="Antonio M."/>
            <person name="Oren A."/>
            <person name="Chaudhuri R.R."/>
            <person name="La Ragione R."/>
            <person name="Hildebrand F."/>
            <person name="Pallen M.J."/>
        </authorList>
    </citation>
    <scope>NUCLEOTIDE SEQUENCE</scope>
    <source>
        <strain evidence="3">ChiBcec1-1630</strain>
    </source>
</reference>
<evidence type="ECO:0000313" key="3">
    <source>
        <dbReference type="EMBL" id="HJC88610.1"/>
    </source>
</evidence>
<name>A0A9D2QJ79_9FIRM</name>
<dbReference type="NCBIfam" id="TIGR01876">
    <property type="entry name" value="cas_Cas5d"/>
    <property type="match status" value="1"/>
</dbReference>
<dbReference type="EMBL" id="DWVS01000292">
    <property type="protein sequence ID" value="HJC88610.1"/>
    <property type="molecule type" value="Genomic_DNA"/>
</dbReference>
<keyword evidence="2" id="KW-0694">RNA-binding</keyword>
<gene>
    <name evidence="3" type="primary">cas5c</name>
    <name evidence="3" type="ORF">H9926_11420</name>
</gene>
<proteinExistence type="inferred from homology"/>
<dbReference type="InterPro" id="IPR010155">
    <property type="entry name" value="CRISPR-assoc_prot_Cas5d"/>
</dbReference>
<evidence type="ECO:0000256" key="1">
    <source>
        <dbReference type="ARBA" id="ARBA00023118"/>
    </source>
</evidence>
<keyword evidence="2" id="KW-0255">Endonuclease</keyword>
<organism evidence="3 4">
    <name type="scientific">Candidatus Eisenbergiella intestinigallinarum</name>
    <dbReference type="NCBI Taxonomy" id="2838549"/>
    <lineage>
        <taxon>Bacteria</taxon>
        <taxon>Bacillati</taxon>
        <taxon>Bacillota</taxon>
        <taxon>Clostridia</taxon>
        <taxon>Lachnospirales</taxon>
        <taxon>Lachnospiraceae</taxon>
        <taxon>Eisenbergiella</taxon>
    </lineage>
</organism>
<evidence type="ECO:0000313" key="4">
    <source>
        <dbReference type="Proteomes" id="UP000823922"/>
    </source>
</evidence>
<keyword evidence="2" id="KW-0540">Nuclease</keyword>
<dbReference type="GO" id="GO:0004519">
    <property type="term" value="F:endonuclease activity"/>
    <property type="evidence" value="ECO:0007669"/>
    <property type="project" value="UniProtKB-UniRule"/>
</dbReference>
<dbReference type="Pfam" id="PF09704">
    <property type="entry name" value="Cas_Cas5d"/>
    <property type="match status" value="1"/>
</dbReference>
<dbReference type="InterPro" id="IPR013422">
    <property type="entry name" value="CRISPR-assoc_prot_Cas5_N"/>
</dbReference>
<dbReference type="PIRSF" id="PIRSF029950">
    <property type="entry name" value="Cas_CT1134"/>
    <property type="match status" value="1"/>
</dbReference>
<dbReference type="GO" id="GO:0016787">
    <property type="term" value="F:hydrolase activity"/>
    <property type="evidence" value="ECO:0007669"/>
    <property type="project" value="UniProtKB-KW"/>
</dbReference>
<sequence>MTPIFKLSLWGPYALFSRPELKVERCSYDVITPSAARGVLDAIYWHPGMRWVIDRIYVKNPIRFTTVRRNEIRSKLSANSALQSYNGSEKPLYVNNKTDVVQRLSILLCDVSYVVEAHFEMTERANATDNPAKFRDIIMRRLERGSYYHMPYFGCREFPAHFCLCEEDPVRTAYDQVEERDLGLMLYDMDYSDPGNIQPTFFRAVMRRGVLDLRNCEILR</sequence>
<comment type="function">
    <text evidence="2">CRISPR (clustered regularly interspaced short palindromic repeat) is an adaptive immune system that provides protection against mobile genetic elements (viruses, transposable elements and conjugative plasmids). CRISPR clusters contain spacers, sequences complementary to antecedent mobile elements, and target invading nucleic acids. CRISPR clusters are transcribed and processed into CRISPR RNA (crRNA).</text>
</comment>
<dbReference type="Gene3D" id="3.30.70.2660">
    <property type="match status" value="1"/>
</dbReference>
<evidence type="ECO:0000256" key="2">
    <source>
        <dbReference type="PIRNR" id="PIRNR029950"/>
    </source>
</evidence>
<reference evidence="3" key="2">
    <citation type="submission" date="2021-04" db="EMBL/GenBank/DDBJ databases">
        <authorList>
            <person name="Gilroy R."/>
        </authorList>
    </citation>
    <scope>NUCLEOTIDE SEQUENCE</scope>
    <source>
        <strain evidence="3">ChiBcec1-1630</strain>
    </source>
</reference>
<dbReference type="Proteomes" id="UP000823922">
    <property type="component" value="Unassembled WGS sequence"/>
</dbReference>
<dbReference type="GO" id="GO:0043571">
    <property type="term" value="P:maintenance of CRISPR repeat elements"/>
    <property type="evidence" value="ECO:0007669"/>
    <property type="project" value="UniProtKB-UniRule"/>
</dbReference>
<dbReference type="GO" id="GO:0003723">
    <property type="term" value="F:RNA binding"/>
    <property type="evidence" value="ECO:0007669"/>
    <property type="project" value="UniProtKB-UniRule"/>
</dbReference>
<dbReference type="GO" id="GO:0051607">
    <property type="term" value="P:defense response to virus"/>
    <property type="evidence" value="ECO:0007669"/>
    <property type="project" value="UniProtKB-UniRule"/>
</dbReference>
<comment type="similarity">
    <text evidence="2">Belongs to the CRISPR-associated protein Cas5 family. Subtype I-C/Dvulg subfamily.</text>
</comment>
<keyword evidence="2" id="KW-0378">Hydrolase</keyword>
<comment type="caution">
    <text evidence="3">The sequence shown here is derived from an EMBL/GenBank/DDBJ whole genome shotgun (WGS) entry which is preliminary data.</text>
</comment>
<protein>
    <recommendedName>
        <fullName evidence="2">pre-crRNA processing endonuclease</fullName>
        <ecNumber evidence="2">3.1.-.-</ecNumber>
    </recommendedName>
</protein>
<keyword evidence="1 2" id="KW-0051">Antiviral defense</keyword>
<accession>A0A9D2QJ79</accession>
<dbReference type="EC" id="3.1.-.-" evidence="2"/>
<dbReference type="CDD" id="cd09752">
    <property type="entry name" value="Cas5_I-C"/>
    <property type="match status" value="1"/>
</dbReference>
<dbReference type="AlphaFoldDB" id="A0A9D2QJ79"/>
<dbReference type="NCBIfam" id="TIGR02593">
    <property type="entry name" value="CRISPR_cas5"/>
    <property type="match status" value="1"/>
</dbReference>
<dbReference type="InterPro" id="IPR021124">
    <property type="entry name" value="CRISPR-assoc_prot_Cas5"/>
</dbReference>